<feature type="transmembrane region" description="Helical" evidence="1">
    <location>
        <begin position="45"/>
        <end position="62"/>
    </location>
</feature>
<sequence length="305" mass="32120">MHDSVKMALDETRTLILGAQILLGFQFQAAFQNRFDSLPTHARAMAAGALGLMLLTTGLLIAPSSYHRIAVDGYSTGHFLRMVTYMTASALLPFTIAFGLDVAIAAEHILDGNGRAGGAVGAGLAGLALVAWYGTGMMMKRHIGTAERHAAGMRRNRRVLPPLHARIEAMLTEARVILPGAQALLGFQLVIVFAAAFETLPAASRLVHGAALLCVALSVILLVMPAALHRIVWAGEDSERFLSVGGALTAMALVPLALGLAGDSYVVIARIAGPRTGAATAIAVACLLYGLWFAWPMVMRGSRNA</sequence>
<feature type="transmembrane region" description="Helical" evidence="1">
    <location>
        <begin position="209"/>
        <end position="228"/>
    </location>
</feature>
<evidence type="ECO:0000313" key="2">
    <source>
        <dbReference type="EMBL" id="XAE44344.1"/>
    </source>
</evidence>
<protein>
    <submittedName>
        <fullName evidence="2">DUF6328 family protein</fullName>
    </submittedName>
</protein>
<keyword evidence="1" id="KW-0812">Transmembrane</keyword>
<dbReference type="Proteomes" id="UP001449795">
    <property type="component" value="Chromosome"/>
</dbReference>
<accession>A0ABZ3D990</accession>
<feature type="transmembrane region" description="Helical" evidence="1">
    <location>
        <begin position="240"/>
        <end position="258"/>
    </location>
</feature>
<reference evidence="2 3" key="1">
    <citation type="submission" date="2024-04" db="EMBL/GenBank/DDBJ databases">
        <title>Complete genome sequence of Nguyenibacter vanlangesis HBCM-1154, a strain capable of nitrogen fixation, IAA production, and phosphorus solubilization isolated from sugarcane soil.</title>
        <authorList>
            <person name="MY HANH P."/>
        </authorList>
    </citation>
    <scope>NUCLEOTIDE SEQUENCE [LARGE SCALE GENOMIC DNA]</scope>
    <source>
        <strain evidence="2 3">HBCM 1154</strain>
    </source>
</reference>
<name>A0ABZ3D990_9PROT</name>
<dbReference type="RefSeq" id="WP_342629619.1">
    <property type="nucleotide sequence ID" value="NZ_CP152276.1"/>
</dbReference>
<evidence type="ECO:0000313" key="3">
    <source>
        <dbReference type="Proteomes" id="UP001449795"/>
    </source>
</evidence>
<keyword evidence="1" id="KW-1133">Transmembrane helix</keyword>
<feature type="transmembrane region" description="Helical" evidence="1">
    <location>
        <begin position="83"/>
        <end position="104"/>
    </location>
</feature>
<proteinExistence type="predicted"/>
<dbReference type="InterPro" id="IPR046291">
    <property type="entry name" value="DUF6328"/>
</dbReference>
<dbReference type="Pfam" id="PF19853">
    <property type="entry name" value="DUF6328"/>
    <property type="match status" value="2"/>
</dbReference>
<keyword evidence="1" id="KW-0472">Membrane</keyword>
<feature type="transmembrane region" description="Helical" evidence="1">
    <location>
        <begin position="116"/>
        <end position="134"/>
    </location>
</feature>
<feature type="transmembrane region" description="Helical" evidence="1">
    <location>
        <begin position="176"/>
        <end position="197"/>
    </location>
</feature>
<organism evidence="2 3">
    <name type="scientific">Nguyenibacter vanlangensis</name>
    <dbReference type="NCBI Taxonomy" id="1216886"/>
    <lineage>
        <taxon>Bacteria</taxon>
        <taxon>Pseudomonadati</taxon>
        <taxon>Pseudomonadota</taxon>
        <taxon>Alphaproteobacteria</taxon>
        <taxon>Acetobacterales</taxon>
        <taxon>Acetobacteraceae</taxon>
        <taxon>Nguyenibacter</taxon>
    </lineage>
</organism>
<evidence type="ECO:0000256" key="1">
    <source>
        <dbReference type="SAM" id="Phobius"/>
    </source>
</evidence>
<gene>
    <name evidence="2" type="ORF">AAC691_07915</name>
</gene>
<keyword evidence="3" id="KW-1185">Reference proteome</keyword>
<feature type="transmembrane region" description="Helical" evidence="1">
    <location>
        <begin position="278"/>
        <end position="298"/>
    </location>
</feature>
<dbReference type="EMBL" id="CP152276">
    <property type="protein sequence ID" value="XAE44344.1"/>
    <property type="molecule type" value="Genomic_DNA"/>
</dbReference>